<dbReference type="Proteomes" id="UP001589670">
    <property type="component" value="Unassembled WGS sequence"/>
</dbReference>
<feature type="region of interest" description="Disordered" evidence="1">
    <location>
        <begin position="67"/>
        <end position="94"/>
    </location>
</feature>
<sequence>MGGKSAPDWSALAGVFGGLRQTEDRAKALARDLAEERAAILEYEGGFSRREAEAAASDTWGVMIGCGGLSGDAMPDGKDSNDPNSRSPTPPECT</sequence>
<name>A0ABV5I2K2_9RHOB</name>
<protein>
    <submittedName>
        <fullName evidence="2">Uncharacterized protein</fullName>
    </submittedName>
</protein>
<organism evidence="2 3">
    <name type="scientific">Roseovarius ramblicola</name>
    <dbReference type="NCBI Taxonomy" id="2022336"/>
    <lineage>
        <taxon>Bacteria</taxon>
        <taxon>Pseudomonadati</taxon>
        <taxon>Pseudomonadota</taxon>
        <taxon>Alphaproteobacteria</taxon>
        <taxon>Rhodobacterales</taxon>
        <taxon>Roseobacteraceae</taxon>
        <taxon>Roseovarius</taxon>
    </lineage>
</organism>
<comment type="caution">
    <text evidence="2">The sequence shown here is derived from an EMBL/GenBank/DDBJ whole genome shotgun (WGS) entry which is preliminary data.</text>
</comment>
<evidence type="ECO:0000313" key="2">
    <source>
        <dbReference type="EMBL" id="MFB9150185.1"/>
    </source>
</evidence>
<dbReference type="RefSeq" id="WP_377069735.1">
    <property type="nucleotide sequence ID" value="NZ_JBHMEC010000016.1"/>
</dbReference>
<accession>A0ABV5I2K2</accession>
<proteinExistence type="predicted"/>
<reference evidence="2 3" key="1">
    <citation type="submission" date="2024-09" db="EMBL/GenBank/DDBJ databases">
        <authorList>
            <person name="Sun Q."/>
            <person name="Mori K."/>
        </authorList>
    </citation>
    <scope>NUCLEOTIDE SEQUENCE [LARGE SCALE GENOMIC DNA]</scope>
    <source>
        <strain evidence="2 3">CECT 9424</strain>
    </source>
</reference>
<keyword evidence="3" id="KW-1185">Reference proteome</keyword>
<evidence type="ECO:0000313" key="3">
    <source>
        <dbReference type="Proteomes" id="UP001589670"/>
    </source>
</evidence>
<dbReference type="EMBL" id="JBHMEC010000016">
    <property type="protein sequence ID" value="MFB9150185.1"/>
    <property type="molecule type" value="Genomic_DNA"/>
</dbReference>
<gene>
    <name evidence="2" type="ORF">ACFFU4_10535</name>
</gene>
<evidence type="ECO:0000256" key="1">
    <source>
        <dbReference type="SAM" id="MobiDB-lite"/>
    </source>
</evidence>